<dbReference type="Proteomes" id="UP001416858">
    <property type="component" value="Unassembled WGS sequence"/>
</dbReference>
<sequence>MNDDSPLRIAETMATANVPFVIIGGHAVNYHGFPRATQDVDIIFKRSDESVKALYEVLSKLEGCWISNELDPETGIEKTVPITPEYIAREHLMMLSTKLGYLDLFDFIPGLPGEPLDELFATAKTIGSLRFASLHWLRRMKQASGRPQDKIDLENLPSSES</sequence>
<dbReference type="RefSeq" id="WP_345683382.1">
    <property type="nucleotide sequence ID" value="NZ_BAABRO010000003.1"/>
</dbReference>
<reference evidence="1 2" key="1">
    <citation type="submission" date="2024-02" db="EMBL/GenBank/DDBJ databases">
        <title>Rhodopirellula caenicola NBRC 110016.</title>
        <authorList>
            <person name="Ichikawa N."/>
            <person name="Katano-Makiyama Y."/>
            <person name="Hidaka K."/>
        </authorList>
    </citation>
    <scope>NUCLEOTIDE SEQUENCE [LARGE SCALE GENOMIC DNA]</scope>
    <source>
        <strain evidence="1 2">NBRC 110016</strain>
    </source>
</reference>
<evidence type="ECO:0000313" key="2">
    <source>
        <dbReference type="Proteomes" id="UP001416858"/>
    </source>
</evidence>
<gene>
    <name evidence="1" type="ORF">Rcae01_01888</name>
</gene>
<proteinExistence type="predicted"/>
<organism evidence="1 2">
    <name type="scientific">Novipirellula caenicola</name>
    <dbReference type="NCBI Taxonomy" id="1536901"/>
    <lineage>
        <taxon>Bacteria</taxon>
        <taxon>Pseudomonadati</taxon>
        <taxon>Planctomycetota</taxon>
        <taxon>Planctomycetia</taxon>
        <taxon>Pirellulales</taxon>
        <taxon>Pirellulaceae</taxon>
        <taxon>Novipirellula</taxon>
    </lineage>
</organism>
<dbReference type="SUPFAM" id="SSF81301">
    <property type="entry name" value="Nucleotidyltransferase"/>
    <property type="match status" value="1"/>
</dbReference>
<accession>A0ABP9VQ55</accession>
<name>A0ABP9VQ55_9BACT</name>
<evidence type="ECO:0008006" key="3">
    <source>
        <dbReference type="Google" id="ProtNLM"/>
    </source>
</evidence>
<protein>
    <recommendedName>
        <fullName evidence="3">Nucleotidyltransferase</fullName>
    </recommendedName>
</protein>
<dbReference type="EMBL" id="BAABRO010000003">
    <property type="protein sequence ID" value="GAA5506435.1"/>
    <property type="molecule type" value="Genomic_DNA"/>
</dbReference>
<dbReference type="Gene3D" id="3.30.460.40">
    <property type="match status" value="1"/>
</dbReference>
<dbReference type="InterPro" id="IPR043519">
    <property type="entry name" value="NT_sf"/>
</dbReference>
<evidence type="ECO:0000313" key="1">
    <source>
        <dbReference type="EMBL" id="GAA5506435.1"/>
    </source>
</evidence>
<comment type="caution">
    <text evidence="1">The sequence shown here is derived from an EMBL/GenBank/DDBJ whole genome shotgun (WGS) entry which is preliminary data.</text>
</comment>
<keyword evidence="2" id="KW-1185">Reference proteome</keyword>